<dbReference type="EMBL" id="JAHQIW010000153">
    <property type="protein sequence ID" value="KAJ1346261.1"/>
    <property type="molecule type" value="Genomic_DNA"/>
</dbReference>
<reference evidence="1" key="1">
    <citation type="submission" date="2021-06" db="EMBL/GenBank/DDBJ databases">
        <title>Parelaphostrongylus tenuis whole genome reference sequence.</title>
        <authorList>
            <person name="Garwood T.J."/>
            <person name="Larsen P.A."/>
            <person name="Fountain-Jones N.M."/>
            <person name="Garbe J.R."/>
            <person name="Macchietto M.G."/>
            <person name="Kania S.A."/>
            <person name="Gerhold R.W."/>
            <person name="Richards J.E."/>
            <person name="Wolf T.M."/>
        </authorList>
    </citation>
    <scope>NUCLEOTIDE SEQUENCE</scope>
    <source>
        <strain evidence="1">MNPRO001-30</strain>
        <tissue evidence="1">Meninges</tissue>
    </source>
</reference>
<evidence type="ECO:0000313" key="1">
    <source>
        <dbReference type="EMBL" id="KAJ1346261.1"/>
    </source>
</evidence>
<dbReference type="InterPro" id="IPR035940">
    <property type="entry name" value="CAP_sf"/>
</dbReference>
<comment type="caution">
    <text evidence="1">The sequence shown here is derived from an EMBL/GenBank/DDBJ whole genome shotgun (WGS) entry which is preliminary data.</text>
</comment>
<keyword evidence="2" id="KW-1185">Reference proteome</keyword>
<gene>
    <name evidence="1" type="ORF">KIN20_001014</name>
</gene>
<evidence type="ECO:0000313" key="2">
    <source>
        <dbReference type="Proteomes" id="UP001196413"/>
    </source>
</evidence>
<protein>
    <submittedName>
        <fullName evidence="1">Uncharacterized protein</fullName>
    </submittedName>
</protein>
<dbReference type="Gene3D" id="3.40.33.10">
    <property type="entry name" value="CAP"/>
    <property type="match status" value="1"/>
</dbReference>
<organism evidence="1 2">
    <name type="scientific">Parelaphostrongylus tenuis</name>
    <name type="common">Meningeal worm</name>
    <dbReference type="NCBI Taxonomy" id="148309"/>
    <lineage>
        <taxon>Eukaryota</taxon>
        <taxon>Metazoa</taxon>
        <taxon>Ecdysozoa</taxon>
        <taxon>Nematoda</taxon>
        <taxon>Chromadorea</taxon>
        <taxon>Rhabditida</taxon>
        <taxon>Rhabditina</taxon>
        <taxon>Rhabditomorpha</taxon>
        <taxon>Strongyloidea</taxon>
        <taxon>Metastrongylidae</taxon>
        <taxon>Parelaphostrongylus</taxon>
    </lineage>
</organism>
<dbReference type="AlphaFoldDB" id="A0AAD5MEK7"/>
<dbReference type="Proteomes" id="UP001196413">
    <property type="component" value="Unassembled WGS sequence"/>
</dbReference>
<name>A0AAD5MEK7_PARTN</name>
<proteinExistence type="predicted"/>
<sequence>MVGNYPKADNMSYLVTKKIATAIFCFCSKEELLFIFVLQFYSCALENSSFELAKLCSNKTQPNFNYVGSNNSSTSSMTVTAISAGSAANDNLLSSDAIQQWWDTGKPFTHPPCNITPTENDTSEIPFFQVPVMDFS</sequence>
<accession>A0AAD5MEK7</accession>